<dbReference type="Proteomes" id="UP000652219">
    <property type="component" value="Unassembled WGS sequence"/>
</dbReference>
<name>A0A8H6IT93_9PEZI</name>
<accession>A0A8H6IT93</accession>
<evidence type="ECO:0000313" key="1">
    <source>
        <dbReference type="EMBL" id="KAF6795834.1"/>
    </source>
</evidence>
<comment type="caution">
    <text evidence="1">The sequence shown here is derived from an EMBL/GenBank/DDBJ whole genome shotgun (WGS) entry which is preliminary data.</text>
</comment>
<proteinExistence type="predicted"/>
<keyword evidence="2" id="KW-1185">Reference proteome</keyword>
<dbReference type="EMBL" id="WIGN01000384">
    <property type="protein sequence ID" value="KAF6795834.1"/>
    <property type="molecule type" value="Genomic_DNA"/>
</dbReference>
<gene>
    <name evidence="1" type="ORF">CSOJ01_13369</name>
</gene>
<evidence type="ECO:0000313" key="2">
    <source>
        <dbReference type="Proteomes" id="UP000652219"/>
    </source>
</evidence>
<dbReference type="AlphaFoldDB" id="A0A8H6IT93"/>
<sequence length="302" mass="34789">MNRLEGIRHGLFEFSGHTITDAVYTELCDAFPHFTGVLERLRAEGDTSHLPEPYRFGPYGKATSIYREFYEAALEAIFFRCPGGAETMDRYWAAHKTRRWGDHPPPHVVCRNINPALAIQCSARDWCILSDDDLAGRAVWMGDVPDLAADIFQRVVQRDAVWQSAWEEYLKRREGFREGLPSWPVRRSDIAKAERYRGFLYDDFPQALRDMVAGSSVVRCTFDIGGEEWNLGEISKAQRDWTPPQWDKGWFTHDPPAWEMVEPLPSWRTLMEETVFPGRLRARTSPRDDSLPPAVRQLLGLD</sequence>
<protein>
    <submittedName>
        <fullName evidence="1">Uncharacterized protein</fullName>
    </submittedName>
</protein>
<reference evidence="1 2" key="1">
    <citation type="journal article" date="2020" name="Phytopathology">
        <title>Genome Sequence Resources of Colletotrichum truncatum, C. plurivorum, C. musicola, and C. sojae: Four Species Pathogenic to Soybean (Glycine max).</title>
        <authorList>
            <person name="Rogerio F."/>
            <person name="Boufleur T.R."/>
            <person name="Ciampi-Guillardi M."/>
            <person name="Sukno S.A."/>
            <person name="Thon M.R."/>
            <person name="Massola Junior N.S."/>
            <person name="Baroncelli R."/>
        </authorList>
    </citation>
    <scope>NUCLEOTIDE SEQUENCE [LARGE SCALE GENOMIC DNA]</scope>
    <source>
        <strain evidence="1 2">LFN0009</strain>
    </source>
</reference>
<organism evidence="1 2">
    <name type="scientific">Colletotrichum sojae</name>
    <dbReference type="NCBI Taxonomy" id="2175907"/>
    <lineage>
        <taxon>Eukaryota</taxon>
        <taxon>Fungi</taxon>
        <taxon>Dikarya</taxon>
        <taxon>Ascomycota</taxon>
        <taxon>Pezizomycotina</taxon>
        <taxon>Sordariomycetes</taxon>
        <taxon>Hypocreomycetidae</taxon>
        <taxon>Glomerellales</taxon>
        <taxon>Glomerellaceae</taxon>
        <taxon>Colletotrichum</taxon>
        <taxon>Colletotrichum orchidearum species complex</taxon>
    </lineage>
</organism>